<feature type="coiled-coil region" evidence="1">
    <location>
        <begin position="18"/>
        <end position="50"/>
    </location>
</feature>
<accession>R9UCX3</accession>
<organism evidence="3">
    <name type="scientific">Hydra oligactis</name>
    <name type="common">Brown hydra</name>
    <dbReference type="NCBI Taxonomy" id="6088"/>
    <lineage>
        <taxon>Eukaryota</taxon>
        <taxon>Metazoa</taxon>
        <taxon>Cnidaria</taxon>
        <taxon>Hydrozoa</taxon>
        <taxon>Hydroidolina</taxon>
        <taxon>Anthoathecata</taxon>
        <taxon>Aplanulata</taxon>
        <taxon>Hydridae</taxon>
        <taxon>Hydra</taxon>
    </lineage>
</organism>
<feature type="signal peptide" evidence="2">
    <location>
        <begin position="1"/>
        <end position="18"/>
    </location>
</feature>
<keyword evidence="1" id="KW-0175">Coiled coil</keyword>
<evidence type="ECO:0000256" key="1">
    <source>
        <dbReference type="SAM" id="Coils"/>
    </source>
</evidence>
<reference evidence="3" key="1">
    <citation type="journal article" date="2013" name="Proc. Natl. Acad. Sci. U.S.A.">
        <title>Distinct antimicrobial peptide expression determines host species-specific bacterial associations.</title>
        <authorList>
            <person name="Franzenburg S."/>
            <person name="Walter J."/>
            <person name="Kunzel S."/>
            <person name="Wang J."/>
            <person name="Baines J.F."/>
            <person name="Bosch T.C."/>
            <person name="Fraune S."/>
        </authorList>
    </citation>
    <scope>NUCLEOTIDE SEQUENCE</scope>
</reference>
<dbReference type="AlphaFoldDB" id="R9UCX3"/>
<feature type="chain" id="PRO_5004480705" evidence="2">
    <location>
        <begin position="19"/>
        <end position="86"/>
    </location>
</feature>
<proteinExistence type="evidence at transcript level"/>
<name>R9UCX3_HYDOL</name>
<dbReference type="EMBL" id="KC701503">
    <property type="protein sequence ID" value="AGN53410.1"/>
    <property type="molecule type" value="mRNA"/>
</dbReference>
<protein>
    <submittedName>
        <fullName evidence="3">Arminin 1470</fullName>
    </submittedName>
</protein>
<evidence type="ECO:0000313" key="3">
    <source>
        <dbReference type="EMBL" id="AGN53410.1"/>
    </source>
</evidence>
<keyword evidence="2" id="KW-0732">Signal</keyword>
<sequence>MRSASVILFLALIALIYAKSYEDIKEEIKKEVEKEILDDLDEESDELEDNGREVNDPRARRWRRIRFRKIVPYIPVIIKASQAGKK</sequence>
<evidence type="ECO:0000256" key="2">
    <source>
        <dbReference type="SAM" id="SignalP"/>
    </source>
</evidence>